<dbReference type="RefSeq" id="XP_033665135.1">
    <property type="nucleotide sequence ID" value="XM_033813453.1"/>
</dbReference>
<evidence type="ECO:0000313" key="2">
    <source>
        <dbReference type="EMBL" id="KAF2164246.1"/>
    </source>
</evidence>
<evidence type="ECO:0000313" key="3">
    <source>
        <dbReference type="Proteomes" id="UP000799537"/>
    </source>
</evidence>
<dbReference type="InterPro" id="IPR056002">
    <property type="entry name" value="DUF7580"/>
</dbReference>
<sequence length="617" mass="68747">MDPASLGIGAASVGIQLFDSAVKLFRVFEEAAQADKKCEQYKLFLRVEYDKLEQWGIMTGLSDDNPKWYASHIRRNGALTVAILSELGILLKTLRSKVLEYRPDSADSESSRAVGQVLRVNDLAEIPDPKIVDEARDNLDVVLRLPDPPRDRKKLRERCWIRLSQAAKDAGKVAKHPKRFKWAISDMEKVKNDFTHVQSLVSSLTDLSRDQMTILVDNTNSFKLTLFQLATDVSEMKALMKADQGFAETATLSGATLVEAVGTLKPDSSSAESSFFRAASAFAVDAKSLNIDTIEPWSDDKLTWNRFSDRLAQTYAVTSDNRKVWIEWKSAPPASGRHNGEPSEMGFSDSAQRVKKLVALLQLRSRPEEFCVPTCIAYIHDGPRFGLVFEPPRDAEFAPDFDHSLRARFIDTRAILEARVGIAQKLAKCLLHLHTVNWLHKGLRSNAILFFPKDINSGCRPQLCGFDFARAADDADATVPPSEDPGRRLYIHPEYLAEPRPSFKRTYDIYSLGVILVEIAFWQPIEIILGLDPSLRMGQIRQVRGKLLDEENGHLKSIEATMGKRYADATRACLSGLSGDDGKAVGDGQDQANPTVAAVIKQAFEEKVVDSLRSILV</sequence>
<dbReference type="InterPro" id="IPR038305">
    <property type="entry name" value="HeLo_sf"/>
</dbReference>
<gene>
    <name evidence="2" type="ORF">M409DRAFT_56933</name>
</gene>
<dbReference type="Pfam" id="PF24476">
    <property type="entry name" value="DUF7580"/>
    <property type="match status" value="1"/>
</dbReference>
<reference evidence="2" key="1">
    <citation type="journal article" date="2020" name="Stud. Mycol.">
        <title>101 Dothideomycetes genomes: a test case for predicting lifestyles and emergence of pathogens.</title>
        <authorList>
            <person name="Haridas S."/>
            <person name="Albert R."/>
            <person name="Binder M."/>
            <person name="Bloem J."/>
            <person name="Labutti K."/>
            <person name="Salamov A."/>
            <person name="Andreopoulos B."/>
            <person name="Baker S."/>
            <person name="Barry K."/>
            <person name="Bills G."/>
            <person name="Bluhm B."/>
            <person name="Cannon C."/>
            <person name="Castanera R."/>
            <person name="Culley D."/>
            <person name="Daum C."/>
            <person name="Ezra D."/>
            <person name="Gonzalez J."/>
            <person name="Henrissat B."/>
            <person name="Kuo A."/>
            <person name="Liang C."/>
            <person name="Lipzen A."/>
            <person name="Lutzoni F."/>
            <person name="Magnuson J."/>
            <person name="Mondo S."/>
            <person name="Nolan M."/>
            <person name="Ohm R."/>
            <person name="Pangilinan J."/>
            <person name="Park H.-J."/>
            <person name="Ramirez L."/>
            <person name="Alfaro M."/>
            <person name="Sun H."/>
            <person name="Tritt A."/>
            <person name="Yoshinaga Y."/>
            <person name="Zwiers L.-H."/>
            <person name="Turgeon B."/>
            <person name="Goodwin S."/>
            <person name="Spatafora J."/>
            <person name="Crous P."/>
            <person name="Grigoriev I."/>
        </authorList>
    </citation>
    <scope>NUCLEOTIDE SEQUENCE</scope>
    <source>
        <strain evidence="2">ATCC 36951</strain>
    </source>
</reference>
<dbReference type="Gene3D" id="1.20.120.1020">
    <property type="entry name" value="Prion-inhibition and propagation, HeLo domain"/>
    <property type="match status" value="1"/>
</dbReference>
<dbReference type="EMBL" id="ML993605">
    <property type="protein sequence ID" value="KAF2164246.1"/>
    <property type="molecule type" value="Genomic_DNA"/>
</dbReference>
<dbReference type="PROSITE" id="PS50011">
    <property type="entry name" value="PROTEIN_KINASE_DOM"/>
    <property type="match status" value="1"/>
</dbReference>
<dbReference type="GO" id="GO:0004672">
    <property type="term" value="F:protein kinase activity"/>
    <property type="evidence" value="ECO:0007669"/>
    <property type="project" value="InterPro"/>
</dbReference>
<dbReference type="InterPro" id="IPR029498">
    <property type="entry name" value="HeLo_dom"/>
</dbReference>
<feature type="domain" description="Protein kinase" evidence="1">
    <location>
        <begin position="264"/>
        <end position="617"/>
    </location>
</feature>
<dbReference type="InterPro" id="IPR000719">
    <property type="entry name" value="Prot_kinase_dom"/>
</dbReference>
<dbReference type="GeneID" id="54566725"/>
<dbReference type="InterPro" id="IPR011009">
    <property type="entry name" value="Kinase-like_dom_sf"/>
</dbReference>
<dbReference type="PANTHER" id="PTHR37542">
    <property type="entry name" value="HELO DOMAIN-CONTAINING PROTEIN-RELATED"/>
    <property type="match status" value="1"/>
</dbReference>
<dbReference type="OrthoDB" id="1911848at2759"/>
<dbReference type="PANTHER" id="PTHR37542:SF1">
    <property type="entry name" value="PRION-INHIBITION AND PROPAGATION HELO DOMAIN-CONTAINING PROTEIN"/>
    <property type="match status" value="1"/>
</dbReference>
<name>A0A6A6CFR3_ZASCE</name>
<accession>A0A6A6CFR3</accession>
<keyword evidence="3" id="KW-1185">Reference proteome</keyword>
<dbReference type="Proteomes" id="UP000799537">
    <property type="component" value="Unassembled WGS sequence"/>
</dbReference>
<organism evidence="2 3">
    <name type="scientific">Zasmidium cellare ATCC 36951</name>
    <dbReference type="NCBI Taxonomy" id="1080233"/>
    <lineage>
        <taxon>Eukaryota</taxon>
        <taxon>Fungi</taxon>
        <taxon>Dikarya</taxon>
        <taxon>Ascomycota</taxon>
        <taxon>Pezizomycotina</taxon>
        <taxon>Dothideomycetes</taxon>
        <taxon>Dothideomycetidae</taxon>
        <taxon>Mycosphaerellales</taxon>
        <taxon>Mycosphaerellaceae</taxon>
        <taxon>Zasmidium</taxon>
    </lineage>
</organism>
<dbReference type="GO" id="GO:0005524">
    <property type="term" value="F:ATP binding"/>
    <property type="evidence" value="ECO:0007669"/>
    <property type="project" value="InterPro"/>
</dbReference>
<dbReference type="SUPFAM" id="SSF56112">
    <property type="entry name" value="Protein kinase-like (PK-like)"/>
    <property type="match status" value="1"/>
</dbReference>
<evidence type="ECO:0000259" key="1">
    <source>
        <dbReference type="PROSITE" id="PS50011"/>
    </source>
</evidence>
<protein>
    <recommendedName>
        <fullName evidence="1">Protein kinase domain-containing protein</fullName>
    </recommendedName>
</protein>
<proteinExistence type="predicted"/>
<dbReference type="Gene3D" id="1.10.510.10">
    <property type="entry name" value="Transferase(Phosphotransferase) domain 1"/>
    <property type="match status" value="1"/>
</dbReference>
<dbReference type="Pfam" id="PF14479">
    <property type="entry name" value="HeLo"/>
    <property type="match status" value="1"/>
</dbReference>
<dbReference type="AlphaFoldDB" id="A0A6A6CFR3"/>